<dbReference type="Pfam" id="PF15227">
    <property type="entry name" value="zf-C3HC4_4"/>
    <property type="match status" value="1"/>
</dbReference>
<feature type="domain" description="B30.2/SPRY" evidence="8">
    <location>
        <begin position="265"/>
        <end position="460"/>
    </location>
</feature>
<dbReference type="SUPFAM" id="SSF57845">
    <property type="entry name" value="B-box zinc-binding domain"/>
    <property type="match status" value="1"/>
</dbReference>
<dbReference type="PROSITE" id="PS50119">
    <property type="entry name" value="ZF_BBOX"/>
    <property type="match status" value="1"/>
</dbReference>
<dbReference type="PROSITE" id="PS50188">
    <property type="entry name" value="B302_SPRY"/>
    <property type="match status" value="1"/>
</dbReference>
<keyword evidence="2 4" id="KW-0863">Zinc-finger</keyword>
<dbReference type="InterPro" id="IPR003879">
    <property type="entry name" value="Butyrophylin_SPRY"/>
</dbReference>
<dbReference type="SMART" id="SM00449">
    <property type="entry name" value="SPRY"/>
    <property type="match status" value="1"/>
</dbReference>
<dbReference type="PRINTS" id="PR01407">
    <property type="entry name" value="BUTYPHLNCDUF"/>
</dbReference>
<name>A0A8C0HGQ2_CHEAB</name>
<dbReference type="CDD" id="cd19760">
    <property type="entry name" value="Bbox2_TRIM4-like"/>
    <property type="match status" value="1"/>
</dbReference>
<feature type="domain" description="RING-type" evidence="6">
    <location>
        <begin position="16"/>
        <end position="61"/>
    </location>
</feature>
<dbReference type="InterPro" id="IPR043136">
    <property type="entry name" value="B30.2/SPRY_sf"/>
</dbReference>
<protein>
    <recommendedName>
        <fullName evidence="11">E3 ubiquitin-protein ligase TRIM39-like</fullName>
    </recommendedName>
</protein>
<dbReference type="PANTHER" id="PTHR24103">
    <property type="entry name" value="E3 UBIQUITIN-PROTEIN LIGASE TRIM"/>
    <property type="match status" value="1"/>
</dbReference>
<evidence type="ECO:0000259" key="7">
    <source>
        <dbReference type="PROSITE" id="PS50119"/>
    </source>
</evidence>
<dbReference type="OMA" id="KTTEWQE"/>
<dbReference type="SMART" id="SM00336">
    <property type="entry name" value="BBOX"/>
    <property type="match status" value="1"/>
</dbReference>
<evidence type="ECO:0000313" key="9">
    <source>
        <dbReference type="Ensembl" id="ENSCABP00000018778.1"/>
    </source>
</evidence>
<dbReference type="Gene3D" id="3.30.160.60">
    <property type="entry name" value="Classic Zinc Finger"/>
    <property type="match status" value="1"/>
</dbReference>
<reference evidence="9" key="2">
    <citation type="submission" date="2025-09" db="UniProtKB">
        <authorList>
            <consortium name="Ensembl"/>
        </authorList>
    </citation>
    <scope>IDENTIFICATION</scope>
</reference>
<feature type="domain" description="B box-type" evidence="7">
    <location>
        <begin position="93"/>
        <end position="134"/>
    </location>
</feature>
<keyword evidence="5" id="KW-0175">Coiled coil</keyword>
<evidence type="ECO:0000256" key="2">
    <source>
        <dbReference type="ARBA" id="ARBA00022771"/>
    </source>
</evidence>
<dbReference type="PROSITE" id="PS00518">
    <property type="entry name" value="ZF_RING_1"/>
    <property type="match status" value="1"/>
</dbReference>
<dbReference type="InterPro" id="IPR006574">
    <property type="entry name" value="PRY"/>
</dbReference>
<sequence>MASAAPIEKVLEAATCSICLEYLTEPVTIDCGHNFCQACITQYSEYREPEAGTMIPCPQCREPFQKGKLRPNKQLADIVKNIKKLELKPENAQKENLCERHEEKLQLFCEEDGEAICVICRESWAHHTHAVVPIEEAAQDYKVKLQEALGPLRQELEETLELTSEEEEKTTEWQEKVENRRQLITREFKKLHQFLSEEEQLLLQRLSEEERETLQKLQDYITKLSEQSAMLQQLITEVEEKSLQPAAELLKVGLLTISPSIPAALNSPVTPVPSSDSVTLSPVNVTLDPDTAHPTLILSEDQKTVTYADKQQDLPDNLKRFDTYPIVLGFNKLTGGRHYWEVEVGDKTNWTLGVCTESVTRKGNIYLSPENGFWTVCLRYGEYKALTSHLTPLSMSVKPRRVGIFLDYEAGEVSFYNVTDKSHLFTFTDTFSGTLHPYFYTGYKEGFRNTSPLIICPVPAQAGGNLCA</sequence>
<evidence type="ECO:0000256" key="3">
    <source>
        <dbReference type="ARBA" id="ARBA00022833"/>
    </source>
</evidence>
<dbReference type="InterPro" id="IPR013083">
    <property type="entry name" value="Znf_RING/FYVE/PHD"/>
</dbReference>
<dbReference type="SMART" id="SM00589">
    <property type="entry name" value="PRY"/>
    <property type="match status" value="1"/>
</dbReference>
<dbReference type="InterPro" id="IPR050143">
    <property type="entry name" value="TRIM/RBCC"/>
</dbReference>
<dbReference type="SMART" id="SM00184">
    <property type="entry name" value="RING"/>
    <property type="match status" value="1"/>
</dbReference>
<dbReference type="FunFam" id="2.60.120.920:FF:000004">
    <property type="entry name" value="Butyrophilin subfamily 1 member A1"/>
    <property type="match status" value="1"/>
</dbReference>
<feature type="coiled-coil region" evidence="5">
    <location>
        <begin position="192"/>
        <end position="241"/>
    </location>
</feature>
<dbReference type="GO" id="GO:0008270">
    <property type="term" value="F:zinc ion binding"/>
    <property type="evidence" value="ECO:0007669"/>
    <property type="project" value="UniProtKB-KW"/>
</dbReference>
<evidence type="ECO:0000256" key="4">
    <source>
        <dbReference type="PROSITE-ProRule" id="PRU00024"/>
    </source>
</evidence>
<dbReference type="InterPro" id="IPR000315">
    <property type="entry name" value="Znf_B-box"/>
</dbReference>
<dbReference type="GeneTree" id="ENSGT00940000154126"/>
<evidence type="ECO:0008006" key="11">
    <source>
        <dbReference type="Google" id="ProtNLM"/>
    </source>
</evidence>
<evidence type="ECO:0000256" key="5">
    <source>
        <dbReference type="SAM" id="Coils"/>
    </source>
</evidence>
<dbReference type="InterPro" id="IPR017907">
    <property type="entry name" value="Znf_RING_CS"/>
</dbReference>
<keyword evidence="1" id="KW-0479">Metal-binding</keyword>
<dbReference type="InterPro" id="IPR001841">
    <property type="entry name" value="Znf_RING"/>
</dbReference>
<keyword evidence="10" id="KW-1185">Reference proteome</keyword>
<dbReference type="InterPro" id="IPR001870">
    <property type="entry name" value="B30.2/SPRY"/>
</dbReference>
<accession>A0A8C0HGQ2</accession>
<dbReference type="InterPro" id="IPR013320">
    <property type="entry name" value="ConA-like_dom_sf"/>
</dbReference>
<evidence type="ECO:0000259" key="6">
    <source>
        <dbReference type="PROSITE" id="PS50089"/>
    </source>
</evidence>
<dbReference type="Pfam" id="PF00622">
    <property type="entry name" value="SPRY"/>
    <property type="match status" value="1"/>
</dbReference>
<evidence type="ECO:0000256" key="1">
    <source>
        <dbReference type="ARBA" id="ARBA00022723"/>
    </source>
</evidence>
<dbReference type="Proteomes" id="UP000694404">
    <property type="component" value="Unplaced"/>
</dbReference>
<dbReference type="InterPro" id="IPR003877">
    <property type="entry name" value="SPRY_dom"/>
</dbReference>
<dbReference type="Ensembl" id="ENSCABT00000020566.1">
    <property type="protein sequence ID" value="ENSCABP00000018778.1"/>
    <property type="gene ID" value="ENSCABG00000013868.1"/>
</dbReference>
<dbReference type="PROSITE" id="PS50089">
    <property type="entry name" value="ZF_RING_2"/>
    <property type="match status" value="1"/>
</dbReference>
<keyword evidence="3" id="KW-0862">Zinc</keyword>
<dbReference type="Pfam" id="PF00643">
    <property type="entry name" value="zf-B_box"/>
    <property type="match status" value="1"/>
</dbReference>
<dbReference type="SUPFAM" id="SSF49899">
    <property type="entry name" value="Concanavalin A-like lectins/glucanases"/>
    <property type="match status" value="1"/>
</dbReference>
<dbReference type="CDD" id="cd13745">
    <property type="entry name" value="SPRY_PRY_TRIM39"/>
    <property type="match status" value="1"/>
</dbReference>
<dbReference type="AlphaFoldDB" id="A0A8C0HGQ2"/>
<dbReference type="Gene3D" id="3.30.40.10">
    <property type="entry name" value="Zinc/RING finger domain, C3HC4 (zinc finger)"/>
    <property type="match status" value="1"/>
</dbReference>
<proteinExistence type="predicted"/>
<dbReference type="InterPro" id="IPR035033">
    <property type="entry name" value="PRY/SPRY_TRIM39"/>
</dbReference>
<dbReference type="Pfam" id="PF13765">
    <property type="entry name" value="PRY"/>
    <property type="match status" value="1"/>
</dbReference>
<dbReference type="Gene3D" id="2.60.120.920">
    <property type="match status" value="1"/>
</dbReference>
<reference evidence="9" key="1">
    <citation type="submission" date="2025-08" db="UniProtKB">
        <authorList>
            <consortium name="Ensembl"/>
        </authorList>
    </citation>
    <scope>IDENTIFICATION</scope>
</reference>
<evidence type="ECO:0000313" key="10">
    <source>
        <dbReference type="Proteomes" id="UP000694404"/>
    </source>
</evidence>
<evidence type="ECO:0000259" key="8">
    <source>
        <dbReference type="PROSITE" id="PS50188"/>
    </source>
</evidence>
<organism evidence="9 10">
    <name type="scientific">Chelonoidis abingdonii</name>
    <name type="common">Abingdon island giant tortoise</name>
    <name type="synonym">Testudo abingdonii</name>
    <dbReference type="NCBI Taxonomy" id="106734"/>
    <lineage>
        <taxon>Eukaryota</taxon>
        <taxon>Metazoa</taxon>
        <taxon>Chordata</taxon>
        <taxon>Craniata</taxon>
        <taxon>Vertebrata</taxon>
        <taxon>Euteleostomi</taxon>
        <taxon>Archelosauria</taxon>
        <taxon>Testudinata</taxon>
        <taxon>Testudines</taxon>
        <taxon>Cryptodira</taxon>
        <taxon>Durocryptodira</taxon>
        <taxon>Testudinoidea</taxon>
        <taxon>Testudinidae</taxon>
        <taxon>Chelonoidis</taxon>
    </lineage>
</organism>
<dbReference type="SUPFAM" id="SSF57850">
    <property type="entry name" value="RING/U-box"/>
    <property type="match status" value="1"/>
</dbReference>